<evidence type="ECO:0000256" key="1">
    <source>
        <dbReference type="SAM" id="Phobius"/>
    </source>
</evidence>
<sequence length="182" mass="20178">MAQAGANDGGMTVGRMLLSPKGRIPRFDALFAYACLCVMFAAAAFVWGGWVFAYYRRDPAAALQVMPWTPLGGLGLLAGWMGFCILAKRCHDRDHSAWFLLMGLIPLANLWLLVDLFFWRGTRAVNRFGPEPEGMASQWRAANEDRLRQADGQSPGMPKRFLAYGLQGQGEMKTMARIVTIS</sequence>
<dbReference type="PANTHER" id="PTHR34980:SF3">
    <property type="entry name" value="BLR8105 PROTEIN"/>
    <property type="match status" value="1"/>
</dbReference>
<dbReference type="RefSeq" id="WP_367623702.1">
    <property type="nucleotide sequence ID" value="NZ_JBFNQD010000002.1"/>
</dbReference>
<feature type="transmembrane region" description="Helical" evidence="1">
    <location>
        <begin position="98"/>
        <end position="119"/>
    </location>
</feature>
<dbReference type="InterPro" id="IPR008523">
    <property type="entry name" value="DUF805"/>
</dbReference>
<feature type="transmembrane region" description="Helical" evidence="1">
    <location>
        <begin position="65"/>
        <end position="86"/>
    </location>
</feature>
<dbReference type="Proteomes" id="UP001555786">
    <property type="component" value="Unassembled WGS sequence"/>
</dbReference>
<comment type="caution">
    <text evidence="2">The sequence shown here is derived from an EMBL/GenBank/DDBJ whole genome shotgun (WGS) entry which is preliminary data.</text>
</comment>
<protein>
    <submittedName>
        <fullName evidence="2">DUF805 domain-containing protein</fullName>
    </submittedName>
</protein>
<keyword evidence="1" id="KW-1133">Transmembrane helix</keyword>
<proteinExistence type="predicted"/>
<evidence type="ECO:0000313" key="2">
    <source>
        <dbReference type="EMBL" id="MEW9305753.1"/>
    </source>
</evidence>
<gene>
    <name evidence="2" type="ORF">ABXS05_09415</name>
</gene>
<organism evidence="2 3">
    <name type="scientific">Labrys neptuniae</name>
    <dbReference type="NCBI Taxonomy" id="376174"/>
    <lineage>
        <taxon>Bacteria</taxon>
        <taxon>Pseudomonadati</taxon>
        <taxon>Pseudomonadota</taxon>
        <taxon>Alphaproteobacteria</taxon>
        <taxon>Hyphomicrobiales</taxon>
        <taxon>Xanthobacteraceae</taxon>
        <taxon>Labrys</taxon>
    </lineage>
</organism>
<accession>A0ABV3PKL8</accession>
<keyword evidence="3" id="KW-1185">Reference proteome</keyword>
<keyword evidence="1" id="KW-0812">Transmembrane</keyword>
<dbReference type="PANTHER" id="PTHR34980">
    <property type="entry name" value="INNER MEMBRANE PROTEIN-RELATED-RELATED"/>
    <property type="match status" value="1"/>
</dbReference>
<name>A0ABV3PKL8_9HYPH</name>
<reference evidence="2 3" key="1">
    <citation type="submission" date="2024-07" db="EMBL/GenBank/DDBJ databases">
        <title>Description of Labrys sedimenti sp. nov., isolated from a diclofenac-degrading enrichment culture.</title>
        <authorList>
            <person name="Tancsics A."/>
            <person name="Csepanyi A."/>
        </authorList>
    </citation>
    <scope>NUCLEOTIDE SEQUENCE [LARGE SCALE GENOMIC DNA]</scope>
    <source>
        <strain evidence="2 3">LMG 23578</strain>
    </source>
</reference>
<feature type="transmembrane region" description="Helical" evidence="1">
    <location>
        <begin position="30"/>
        <end position="53"/>
    </location>
</feature>
<dbReference type="Pfam" id="PF05656">
    <property type="entry name" value="DUF805"/>
    <property type="match status" value="1"/>
</dbReference>
<dbReference type="EMBL" id="JBFNQD010000002">
    <property type="protein sequence ID" value="MEW9305753.1"/>
    <property type="molecule type" value="Genomic_DNA"/>
</dbReference>
<keyword evidence="1" id="KW-0472">Membrane</keyword>
<evidence type="ECO:0000313" key="3">
    <source>
        <dbReference type="Proteomes" id="UP001555786"/>
    </source>
</evidence>